<name>A0A1D1Y6F4_9ARAE</name>
<accession>A0A1D1Y6F4</accession>
<dbReference type="SMART" id="SM00239">
    <property type="entry name" value="C2"/>
    <property type="match status" value="1"/>
</dbReference>
<dbReference type="AlphaFoldDB" id="A0A1D1Y6F4"/>
<proteinExistence type="predicted"/>
<protein>
    <submittedName>
        <fullName evidence="2">C2 domain-containing protein At1g63220</fullName>
    </submittedName>
</protein>
<sequence length="134" mass="15431">SFEITTKKKEMTKGNLKVTVVEAKKLTDVDFFGKSDPYVKLVLNDSKSQSTTIKKNDLNPKYNEEFNFITDGEKEVKVEVWDRNTIGHDELIGSEVAPLKTVYEKGFLDTWVKIKTDKDKRSHGEVHLILEFAY</sequence>
<dbReference type="PROSITE" id="PS50004">
    <property type="entry name" value="C2"/>
    <property type="match status" value="1"/>
</dbReference>
<evidence type="ECO:0000313" key="2">
    <source>
        <dbReference type="EMBL" id="JAT50219.1"/>
    </source>
</evidence>
<dbReference type="EMBL" id="GDJX01017717">
    <property type="protein sequence ID" value="JAT50219.1"/>
    <property type="molecule type" value="Transcribed_RNA"/>
</dbReference>
<dbReference type="InterPro" id="IPR000008">
    <property type="entry name" value="C2_dom"/>
</dbReference>
<dbReference type="PANTHER" id="PTHR47052:SF3">
    <property type="entry name" value="INGRESSION PROTEIN 1"/>
    <property type="match status" value="1"/>
</dbReference>
<feature type="domain" description="C2" evidence="1">
    <location>
        <begin position="1"/>
        <end position="112"/>
    </location>
</feature>
<dbReference type="Gene3D" id="2.60.40.150">
    <property type="entry name" value="C2 domain"/>
    <property type="match status" value="1"/>
</dbReference>
<dbReference type="InterPro" id="IPR052981">
    <property type="entry name" value="Ingression_C2_domain"/>
</dbReference>
<dbReference type="Pfam" id="PF00168">
    <property type="entry name" value="C2"/>
    <property type="match status" value="1"/>
</dbReference>
<dbReference type="SUPFAM" id="SSF49562">
    <property type="entry name" value="C2 domain (Calcium/lipid-binding domain, CaLB)"/>
    <property type="match status" value="1"/>
</dbReference>
<dbReference type="CDD" id="cd00030">
    <property type="entry name" value="C2"/>
    <property type="match status" value="1"/>
</dbReference>
<dbReference type="InterPro" id="IPR035892">
    <property type="entry name" value="C2_domain_sf"/>
</dbReference>
<dbReference type="PANTHER" id="PTHR47052">
    <property type="entry name" value="CONSERVED SERINE PROLINE-RICH PROTEIN (AFU_ORTHOLOGUE AFUA_2G01790)"/>
    <property type="match status" value="1"/>
</dbReference>
<evidence type="ECO:0000259" key="1">
    <source>
        <dbReference type="PROSITE" id="PS50004"/>
    </source>
</evidence>
<organism evidence="2">
    <name type="scientific">Anthurium amnicola</name>
    <dbReference type="NCBI Taxonomy" id="1678845"/>
    <lineage>
        <taxon>Eukaryota</taxon>
        <taxon>Viridiplantae</taxon>
        <taxon>Streptophyta</taxon>
        <taxon>Embryophyta</taxon>
        <taxon>Tracheophyta</taxon>
        <taxon>Spermatophyta</taxon>
        <taxon>Magnoliopsida</taxon>
        <taxon>Liliopsida</taxon>
        <taxon>Araceae</taxon>
        <taxon>Pothoideae</taxon>
        <taxon>Potheae</taxon>
        <taxon>Anthurium</taxon>
    </lineage>
</organism>
<gene>
    <name evidence="2" type="primary">At1g63220_1</name>
    <name evidence="2" type="ORF">g.29505</name>
</gene>
<reference evidence="2" key="1">
    <citation type="submission" date="2015-07" db="EMBL/GenBank/DDBJ databases">
        <title>Transcriptome Assembly of Anthurium amnicola.</title>
        <authorList>
            <person name="Suzuki J."/>
        </authorList>
    </citation>
    <scope>NUCLEOTIDE SEQUENCE</scope>
</reference>
<feature type="non-terminal residue" evidence="2">
    <location>
        <position position="1"/>
    </location>
</feature>